<evidence type="ECO:0000313" key="2">
    <source>
        <dbReference type="EMBL" id="QRE04719.1"/>
    </source>
</evidence>
<protein>
    <submittedName>
        <fullName evidence="2">Uncharacterized protein</fullName>
    </submittedName>
</protein>
<sequence>MTIARKLKGIRKVNNAPTTDSTEEQNQHSTSQMSYDQRTNNYDLLISLLQNTTNYNPKG</sequence>
<evidence type="ECO:0000256" key="1">
    <source>
        <dbReference type="SAM" id="MobiDB-lite"/>
    </source>
</evidence>
<feature type="region of interest" description="Disordered" evidence="1">
    <location>
        <begin position="1"/>
        <end position="38"/>
    </location>
</feature>
<evidence type="ECO:0000313" key="3">
    <source>
        <dbReference type="Proteomes" id="UP000596329"/>
    </source>
</evidence>
<organism evidence="2 3">
    <name type="scientific">Flavobacterium psychrophilum</name>
    <dbReference type="NCBI Taxonomy" id="96345"/>
    <lineage>
        <taxon>Bacteria</taxon>
        <taxon>Pseudomonadati</taxon>
        <taxon>Bacteroidota</taxon>
        <taxon>Flavobacteriia</taxon>
        <taxon>Flavobacteriales</taxon>
        <taxon>Flavobacteriaceae</taxon>
        <taxon>Flavobacterium</taxon>
    </lineage>
</organism>
<name>A0A1Z5HMJ9_FLAPS</name>
<feature type="compositionally biased region" description="Polar residues" evidence="1">
    <location>
        <begin position="27"/>
        <end position="38"/>
    </location>
</feature>
<dbReference type="AlphaFoldDB" id="A0A1Z5HMJ9"/>
<gene>
    <name evidence="2" type="ORF">H0H26_03730</name>
</gene>
<dbReference type="RefSeq" id="WP_038466425.1">
    <property type="nucleotide sequence ID" value="NZ_BCNG01000101.1"/>
</dbReference>
<dbReference type="Proteomes" id="UP000596329">
    <property type="component" value="Chromosome"/>
</dbReference>
<feature type="compositionally biased region" description="Basic residues" evidence="1">
    <location>
        <begin position="1"/>
        <end position="11"/>
    </location>
</feature>
<proteinExistence type="predicted"/>
<reference evidence="2 3" key="1">
    <citation type="submission" date="2020-07" db="EMBL/GenBank/DDBJ databases">
        <title>Genomic characterization of Flavobacterium psychrophilum strains.</title>
        <authorList>
            <person name="Castillo D."/>
            <person name="Jorgensen J."/>
            <person name="Middelboe M."/>
        </authorList>
    </citation>
    <scope>NUCLEOTIDE SEQUENCE [LARGE SCALE GENOMIC DNA]</scope>
    <source>
        <strain evidence="2 3">FPS-R7</strain>
    </source>
</reference>
<dbReference type="EMBL" id="CP059075">
    <property type="protein sequence ID" value="QRE04719.1"/>
    <property type="molecule type" value="Genomic_DNA"/>
</dbReference>
<accession>A0A1Z5HMJ9</accession>